<dbReference type="GeneTree" id="ENSGT00950000186240"/>
<proteinExistence type="predicted"/>
<dbReference type="Proteomes" id="UP000291022">
    <property type="component" value="Unassembled WGS sequence"/>
</dbReference>
<evidence type="ECO:0000313" key="2">
    <source>
        <dbReference type="Proteomes" id="UP000291022"/>
    </source>
</evidence>
<organism evidence="1 2">
    <name type="scientific">Ursus americanus</name>
    <name type="common">American black bear</name>
    <name type="synonym">Euarctos americanus</name>
    <dbReference type="NCBI Taxonomy" id="9643"/>
    <lineage>
        <taxon>Eukaryota</taxon>
        <taxon>Metazoa</taxon>
        <taxon>Chordata</taxon>
        <taxon>Craniata</taxon>
        <taxon>Vertebrata</taxon>
        <taxon>Euteleostomi</taxon>
        <taxon>Mammalia</taxon>
        <taxon>Eutheria</taxon>
        <taxon>Laurasiatheria</taxon>
        <taxon>Carnivora</taxon>
        <taxon>Caniformia</taxon>
        <taxon>Ursidae</taxon>
        <taxon>Ursus</taxon>
    </lineage>
</organism>
<reference evidence="2" key="1">
    <citation type="submission" date="2016-06" db="EMBL/GenBank/DDBJ databases">
        <title>De novo assembly and RNA-Seq shows season-dependent expression and editing in black bear kidneys.</title>
        <authorList>
            <person name="Korstanje R."/>
            <person name="Srivastava A."/>
            <person name="Sarsani V.K."/>
            <person name="Sheehan S.M."/>
            <person name="Seger R.L."/>
            <person name="Barter M.E."/>
            <person name="Lindqvist C."/>
            <person name="Brody L.C."/>
            <person name="Mullikin J.C."/>
        </authorList>
    </citation>
    <scope>NUCLEOTIDE SEQUENCE [LARGE SCALE GENOMIC DNA]</scope>
</reference>
<reference evidence="1" key="3">
    <citation type="submission" date="2025-09" db="UniProtKB">
        <authorList>
            <consortium name="Ensembl"/>
        </authorList>
    </citation>
    <scope>IDENTIFICATION</scope>
</reference>
<dbReference type="AlphaFoldDB" id="A0A452SQ77"/>
<sequence length="96" mass="10604">MQSFGIGSVPSLFFFFPSTSFPRTPAQSFESDHVIVFAVTSRSPWSFVKKGLVCTSWRCHLRSPHCAGKRCCSLPAHVSMSEAHSHVDHGGPLMDH</sequence>
<accession>A0A452SQ77</accession>
<reference evidence="1" key="2">
    <citation type="submission" date="2025-08" db="UniProtKB">
        <authorList>
            <consortium name="Ensembl"/>
        </authorList>
    </citation>
    <scope>IDENTIFICATION</scope>
</reference>
<name>A0A452SQ77_URSAM</name>
<dbReference type="Ensembl" id="ENSUAMT00000038869.1">
    <property type="protein sequence ID" value="ENSUAMP00000034907.1"/>
    <property type="gene ID" value="ENSUAMG00000026523.1"/>
</dbReference>
<evidence type="ECO:0000313" key="1">
    <source>
        <dbReference type="Ensembl" id="ENSUAMP00000034907.1"/>
    </source>
</evidence>
<keyword evidence="2" id="KW-1185">Reference proteome</keyword>
<protein>
    <submittedName>
        <fullName evidence="1">Uncharacterized protein</fullName>
    </submittedName>
</protein>